<dbReference type="RefSeq" id="WP_154420751.1">
    <property type="nucleotide sequence ID" value="NZ_VUNS01000042.1"/>
</dbReference>
<dbReference type="InterPro" id="IPR027417">
    <property type="entry name" value="P-loop_NTPase"/>
</dbReference>
<dbReference type="PANTHER" id="PTHR10465">
    <property type="entry name" value="TRANSMEMBRANE GTPASE FZO1"/>
    <property type="match status" value="1"/>
</dbReference>
<dbReference type="SUPFAM" id="SSF52540">
    <property type="entry name" value="P-loop containing nucleoside triphosphate hydrolases"/>
    <property type="match status" value="1"/>
</dbReference>
<keyword evidence="5" id="KW-0472">Membrane</keyword>
<dbReference type="PANTHER" id="PTHR10465:SF0">
    <property type="entry name" value="SARCALUMENIN"/>
    <property type="match status" value="1"/>
</dbReference>
<feature type="coiled-coil region" evidence="6">
    <location>
        <begin position="620"/>
        <end position="668"/>
    </location>
</feature>
<keyword evidence="2" id="KW-0547">Nucleotide-binding</keyword>
<keyword evidence="9" id="KW-1185">Reference proteome</keyword>
<dbReference type="Pfam" id="PF00350">
    <property type="entry name" value="Dynamin_N"/>
    <property type="match status" value="1"/>
</dbReference>
<keyword evidence="6" id="KW-0175">Coiled coil</keyword>
<evidence type="ECO:0000256" key="5">
    <source>
        <dbReference type="ARBA" id="ARBA00023136"/>
    </source>
</evidence>
<evidence type="ECO:0000313" key="9">
    <source>
        <dbReference type="Proteomes" id="UP000435649"/>
    </source>
</evidence>
<dbReference type="GO" id="GO:0005525">
    <property type="term" value="F:GTP binding"/>
    <property type="evidence" value="ECO:0007669"/>
    <property type="project" value="UniProtKB-KW"/>
</dbReference>
<accession>A0A844GB26</accession>
<organism evidence="8 9">
    <name type="scientific">Victivallis lenta</name>
    <dbReference type="NCBI Taxonomy" id="2606640"/>
    <lineage>
        <taxon>Bacteria</taxon>
        <taxon>Pseudomonadati</taxon>
        <taxon>Lentisphaerota</taxon>
        <taxon>Lentisphaeria</taxon>
        <taxon>Victivallales</taxon>
        <taxon>Victivallaceae</taxon>
        <taxon>Victivallis</taxon>
    </lineage>
</organism>
<feature type="domain" description="Dynamin N-terminal" evidence="7">
    <location>
        <begin position="68"/>
        <end position="278"/>
    </location>
</feature>
<evidence type="ECO:0000256" key="2">
    <source>
        <dbReference type="ARBA" id="ARBA00022741"/>
    </source>
</evidence>
<dbReference type="InterPro" id="IPR027094">
    <property type="entry name" value="Mitofusin_fam"/>
</dbReference>
<reference evidence="8 9" key="1">
    <citation type="submission" date="2019-08" db="EMBL/GenBank/DDBJ databases">
        <title>In-depth cultivation of the pig gut microbiome towards novel bacterial diversity and tailored functional studies.</title>
        <authorList>
            <person name="Wylensek D."/>
            <person name="Hitch T.C.A."/>
            <person name="Clavel T."/>
        </authorList>
    </citation>
    <scope>NUCLEOTIDE SEQUENCE [LARGE SCALE GENOMIC DNA]</scope>
    <source>
        <strain evidence="8 9">BBE-744-WT-12</strain>
    </source>
</reference>
<comment type="subcellular location">
    <subcellularLocation>
        <location evidence="1">Membrane</location>
    </subcellularLocation>
</comment>
<evidence type="ECO:0000313" key="8">
    <source>
        <dbReference type="EMBL" id="MST99578.1"/>
    </source>
</evidence>
<dbReference type="CDD" id="cd00882">
    <property type="entry name" value="Ras_like_GTPase"/>
    <property type="match status" value="1"/>
</dbReference>
<protein>
    <recommendedName>
        <fullName evidence="7">Dynamin N-terminal domain-containing protein</fullName>
    </recommendedName>
</protein>
<dbReference type="AlphaFoldDB" id="A0A844GB26"/>
<dbReference type="GO" id="GO:0003924">
    <property type="term" value="F:GTPase activity"/>
    <property type="evidence" value="ECO:0007669"/>
    <property type="project" value="InterPro"/>
</dbReference>
<evidence type="ECO:0000256" key="4">
    <source>
        <dbReference type="ARBA" id="ARBA00023134"/>
    </source>
</evidence>
<comment type="caution">
    <text evidence="8">The sequence shown here is derived from an EMBL/GenBank/DDBJ whole genome shotgun (WGS) entry which is preliminary data.</text>
</comment>
<proteinExistence type="predicted"/>
<name>A0A844GB26_9BACT</name>
<keyword evidence="4" id="KW-0342">GTP-binding</keyword>
<evidence type="ECO:0000256" key="3">
    <source>
        <dbReference type="ARBA" id="ARBA00022801"/>
    </source>
</evidence>
<evidence type="ECO:0000256" key="1">
    <source>
        <dbReference type="ARBA" id="ARBA00004370"/>
    </source>
</evidence>
<dbReference type="GO" id="GO:0008053">
    <property type="term" value="P:mitochondrial fusion"/>
    <property type="evidence" value="ECO:0007669"/>
    <property type="project" value="TreeGrafter"/>
</dbReference>
<evidence type="ECO:0000259" key="7">
    <source>
        <dbReference type="Pfam" id="PF00350"/>
    </source>
</evidence>
<dbReference type="GO" id="GO:0016020">
    <property type="term" value="C:membrane"/>
    <property type="evidence" value="ECO:0007669"/>
    <property type="project" value="UniProtKB-SubCell"/>
</dbReference>
<dbReference type="Gene3D" id="3.40.50.300">
    <property type="entry name" value="P-loop containing nucleotide triphosphate hydrolases"/>
    <property type="match status" value="1"/>
</dbReference>
<evidence type="ECO:0000256" key="6">
    <source>
        <dbReference type="SAM" id="Coils"/>
    </source>
</evidence>
<dbReference type="EMBL" id="VUNS01000042">
    <property type="protein sequence ID" value="MST99578.1"/>
    <property type="molecule type" value="Genomic_DNA"/>
</dbReference>
<sequence>MASAQTMQSRQHKNPNIDKLVELGDKIFEKYDAKKDQIADADIRGFMTTLLHELDRNIRQFKTNRFFIAVFGALKAGKSTLINALAEHYTSPSGYGYETTLHCSLILCADEEHPEGIYLYQLTGNKKREETDRQEKARELLDYFRGLYDWEFISKGGNWERSERYLLNGHDLHPSKDNLEAVLTEAILSRYPQLMLVEIRIKSEKDDNFLLKNIGILDMPGLDGSIANVKTDPIIAELPKAADYFLYVQSSIAAINSGARDYILSLINNSKEYIVVFNEIRAQYWLKSEVQSEVIEEQNNKAIGHLAKSLGVNPPRSFRINAAQAWDSKNRRFQVDKLMDGLTLEKLYDDSHIQDLKNEISKLCQNSVTEILDKNALNSLKEWIKTALPLEDFIKLQDEINQRWKQDLEKWDAIDQKFEDIRLMDEDKEDEPISIGDKLAEIEEKIKNLFFNEQNDSSMLQKIPKFEDFKKAKKIQYAKADKELLKIVWPPEGRNKIKNQSRCACNHFVEKLQNAIEKRIDFPLNTKNNESLLLHAANYTSVLDKIKEAINSADGSLDIVSNDSNDPLIGWSGRLWMTDSKKAKARIDYFKNFQKRFEEAVKKYSDDKIKLIKGCSDDLQEALRKDKGEWQNEYNEKTKKITADIEFIREFQKDLSDLEEARKRVYQS</sequence>
<dbReference type="Proteomes" id="UP000435649">
    <property type="component" value="Unassembled WGS sequence"/>
</dbReference>
<gene>
    <name evidence="8" type="ORF">FYJ85_21350</name>
</gene>
<keyword evidence="3" id="KW-0378">Hydrolase</keyword>
<dbReference type="InterPro" id="IPR045063">
    <property type="entry name" value="Dynamin_N"/>
</dbReference>